<keyword evidence="11" id="KW-1185">Reference proteome</keyword>
<dbReference type="InterPro" id="IPR036640">
    <property type="entry name" value="ABC1_TM_sf"/>
</dbReference>
<keyword evidence="2 7" id="KW-0812">Transmembrane</keyword>
<evidence type="ECO:0000259" key="8">
    <source>
        <dbReference type="PROSITE" id="PS50893"/>
    </source>
</evidence>
<dbReference type="Gene3D" id="3.40.50.300">
    <property type="entry name" value="P-loop containing nucleotide triphosphate hydrolases"/>
    <property type="match status" value="1"/>
</dbReference>
<evidence type="ECO:0000256" key="4">
    <source>
        <dbReference type="ARBA" id="ARBA00022840"/>
    </source>
</evidence>
<dbReference type="PROSITE" id="PS50929">
    <property type="entry name" value="ABC_TM1F"/>
    <property type="match status" value="1"/>
</dbReference>
<accession>M2Q5W7</accession>
<dbReference type="Gene3D" id="1.20.1560.10">
    <property type="entry name" value="ABC transporter type 1, transmembrane domain"/>
    <property type="match status" value="1"/>
</dbReference>
<evidence type="ECO:0000256" key="7">
    <source>
        <dbReference type="SAM" id="Phobius"/>
    </source>
</evidence>
<feature type="domain" description="ABC transporter" evidence="8">
    <location>
        <begin position="330"/>
        <end position="564"/>
    </location>
</feature>
<dbReference type="FunFam" id="3.40.50.300:FF:001443">
    <property type="entry name" value="ABC transporter, ATP-binding protein"/>
    <property type="match status" value="1"/>
</dbReference>
<dbReference type="Pfam" id="PF00664">
    <property type="entry name" value="ABC_membrane"/>
    <property type="match status" value="1"/>
</dbReference>
<comment type="subcellular location">
    <subcellularLocation>
        <location evidence="1">Cell membrane</location>
        <topology evidence="1">Multi-pass membrane protein</topology>
    </subcellularLocation>
</comment>
<dbReference type="GO" id="GO:0034040">
    <property type="term" value="F:ATPase-coupled lipid transmembrane transporter activity"/>
    <property type="evidence" value="ECO:0007669"/>
    <property type="project" value="TreeGrafter"/>
</dbReference>
<reference evidence="10 11" key="1">
    <citation type="submission" date="2013-02" db="EMBL/GenBank/DDBJ databases">
        <title>The Genome Sequence of Lactobacillus catenaformis F0143.</title>
        <authorList>
            <consortium name="The Broad Institute Genome Sequencing Platform"/>
            <person name="Earl A."/>
            <person name="Ward D."/>
            <person name="Feldgarden M."/>
            <person name="Gevers D."/>
            <person name="Izard J."/>
            <person name="Blanton J.M."/>
            <person name="Mathney J."/>
            <person name="Dewhirst F.E."/>
            <person name="Young S.K."/>
            <person name="Zeng Q."/>
            <person name="Gargeya S."/>
            <person name="Fitzgerald M."/>
            <person name="Haas B."/>
            <person name="Abouelleil A."/>
            <person name="Alvarado L."/>
            <person name="Arachchi H.M."/>
            <person name="Berlin A."/>
            <person name="Chapman S.B."/>
            <person name="Gearin G."/>
            <person name="Goldberg J."/>
            <person name="Griggs A."/>
            <person name="Gujja S."/>
            <person name="Hansen M."/>
            <person name="Heiman D."/>
            <person name="Howarth C."/>
            <person name="Larimer J."/>
            <person name="Lui A."/>
            <person name="MacDonald P.J.P."/>
            <person name="McCowen C."/>
            <person name="Montmayeur A."/>
            <person name="Murphy C."/>
            <person name="Neiman D."/>
            <person name="Pearson M."/>
            <person name="Priest M."/>
            <person name="Roberts A."/>
            <person name="Saif S."/>
            <person name="Shea T."/>
            <person name="Sisk P."/>
            <person name="Stolte C."/>
            <person name="Sykes S."/>
            <person name="Wortman J."/>
            <person name="Nusbaum C."/>
            <person name="Birren B."/>
        </authorList>
    </citation>
    <scope>NUCLEOTIDE SEQUENCE [LARGE SCALE GENOMIC DNA]</scope>
    <source>
        <strain evidence="10 11">OT 569</strain>
    </source>
</reference>
<dbReference type="RefSeq" id="WP_004801024.1">
    <property type="nucleotide sequence ID" value="NZ_KB446646.1"/>
</dbReference>
<dbReference type="InterPro" id="IPR039421">
    <property type="entry name" value="Type_1_exporter"/>
</dbReference>
<comment type="caution">
    <text evidence="10">The sequence shown here is derived from an EMBL/GenBank/DDBJ whole genome shotgun (WGS) entry which is preliminary data.</text>
</comment>
<dbReference type="PANTHER" id="PTHR24221">
    <property type="entry name" value="ATP-BINDING CASSETTE SUB-FAMILY B"/>
    <property type="match status" value="1"/>
</dbReference>
<dbReference type="GO" id="GO:0005886">
    <property type="term" value="C:plasma membrane"/>
    <property type="evidence" value="ECO:0007669"/>
    <property type="project" value="UniProtKB-SubCell"/>
</dbReference>
<keyword evidence="5 7" id="KW-1133">Transmembrane helix</keyword>
<organism evidence="10 11">
    <name type="scientific">Eggerthia catenaformis OT 569 = DSM 20559</name>
    <dbReference type="NCBI Taxonomy" id="999415"/>
    <lineage>
        <taxon>Bacteria</taxon>
        <taxon>Bacillati</taxon>
        <taxon>Bacillota</taxon>
        <taxon>Erysipelotrichia</taxon>
        <taxon>Erysipelotrichales</taxon>
        <taxon>Coprobacillaceae</taxon>
        <taxon>Eggerthia</taxon>
    </lineage>
</organism>
<dbReference type="OrthoDB" id="9762778at2"/>
<dbReference type="GO" id="GO:0016887">
    <property type="term" value="F:ATP hydrolysis activity"/>
    <property type="evidence" value="ECO:0007669"/>
    <property type="project" value="InterPro"/>
</dbReference>
<dbReference type="EMBL" id="AGEJ01000001">
    <property type="protein sequence ID" value="EMD17581.1"/>
    <property type="molecule type" value="Genomic_DNA"/>
</dbReference>
<dbReference type="AlphaFoldDB" id="M2Q5W7"/>
<dbReference type="PATRIC" id="fig|999415.3.peg.15"/>
<feature type="transmembrane region" description="Helical" evidence="7">
    <location>
        <begin position="240"/>
        <end position="260"/>
    </location>
</feature>
<dbReference type="Pfam" id="PF00005">
    <property type="entry name" value="ABC_tran"/>
    <property type="match status" value="1"/>
</dbReference>
<dbReference type="InterPro" id="IPR003593">
    <property type="entry name" value="AAA+_ATPase"/>
</dbReference>
<dbReference type="GO" id="GO:0005524">
    <property type="term" value="F:ATP binding"/>
    <property type="evidence" value="ECO:0007669"/>
    <property type="project" value="UniProtKB-KW"/>
</dbReference>
<dbReference type="PROSITE" id="PS00211">
    <property type="entry name" value="ABC_TRANSPORTER_1"/>
    <property type="match status" value="1"/>
</dbReference>
<dbReference type="PANTHER" id="PTHR24221:SF397">
    <property type="entry name" value="ABC TRANSPORTER, ATP-BINDING TRANSMEMBRANE PROTEIN"/>
    <property type="match status" value="1"/>
</dbReference>
<feature type="transmembrane region" description="Helical" evidence="7">
    <location>
        <begin position="137"/>
        <end position="153"/>
    </location>
</feature>
<evidence type="ECO:0000313" key="11">
    <source>
        <dbReference type="Proteomes" id="UP000011758"/>
    </source>
</evidence>
<evidence type="ECO:0000256" key="5">
    <source>
        <dbReference type="ARBA" id="ARBA00022989"/>
    </source>
</evidence>
<dbReference type="eggNOG" id="COG1132">
    <property type="taxonomic scope" value="Bacteria"/>
</dbReference>
<evidence type="ECO:0000256" key="1">
    <source>
        <dbReference type="ARBA" id="ARBA00004651"/>
    </source>
</evidence>
<proteinExistence type="predicted"/>
<dbReference type="SUPFAM" id="SSF52540">
    <property type="entry name" value="P-loop containing nucleoside triphosphate hydrolases"/>
    <property type="match status" value="1"/>
</dbReference>
<keyword evidence="6 7" id="KW-0472">Membrane</keyword>
<dbReference type="PROSITE" id="PS50893">
    <property type="entry name" value="ABC_TRANSPORTER_2"/>
    <property type="match status" value="1"/>
</dbReference>
<dbReference type="InterPro" id="IPR027417">
    <property type="entry name" value="P-loop_NTPase"/>
</dbReference>
<dbReference type="Proteomes" id="UP000011758">
    <property type="component" value="Unassembled WGS sequence"/>
</dbReference>
<gene>
    <name evidence="10" type="ORF">HMPREF9943_00013</name>
</gene>
<dbReference type="InterPro" id="IPR017871">
    <property type="entry name" value="ABC_transporter-like_CS"/>
</dbReference>
<evidence type="ECO:0000256" key="2">
    <source>
        <dbReference type="ARBA" id="ARBA00022692"/>
    </source>
</evidence>
<protein>
    <recommendedName>
        <fullName evidence="12">ABC transporter ATP-binding protein</fullName>
    </recommendedName>
</protein>
<evidence type="ECO:0000313" key="10">
    <source>
        <dbReference type="EMBL" id="EMD17581.1"/>
    </source>
</evidence>
<feature type="transmembrane region" description="Helical" evidence="7">
    <location>
        <begin position="21"/>
        <end position="43"/>
    </location>
</feature>
<dbReference type="STRING" id="999415.HMPREF9943_00013"/>
<evidence type="ECO:0000256" key="3">
    <source>
        <dbReference type="ARBA" id="ARBA00022741"/>
    </source>
</evidence>
<dbReference type="SUPFAM" id="SSF90123">
    <property type="entry name" value="ABC transporter transmembrane region"/>
    <property type="match status" value="1"/>
</dbReference>
<keyword evidence="4" id="KW-0067">ATP-binding</keyword>
<evidence type="ECO:0008006" key="12">
    <source>
        <dbReference type="Google" id="ProtNLM"/>
    </source>
</evidence>
<sequence length="573" mass="64622">MNNYLKKKFGLTESGVKSLKTAIIISVLVNIGYMAFVSIGIYFAYNVLNNQVHSLPVYLGIIAIVTGIVYFIVDMDYIKTYNATYAEATQLRLEIADQIKKLPLSYFSKHDLSDMAQTIMTDVSDIEHALSHAMSRCIGYGIFVFVIGIMLLINNIYLGLATVVPLAIGFLLMYCSKTLQEKWTSKYFWQTRKNVELFQETIELQREIKSYGLKKENYDHVSKTLDESEKMRMRSEIVQAGPLLLSSSFMKLVLGSIAFVSATLLRNNAVDIIFVIGYLLAGIRLIDAIGAIEEGFAELLYIGARVKRIQEIRNTEIQQGRLMDLQSFDIELKNVEFSYNQDTKVIDHVSFIAKQGEVTAIVGPSGCGKSTLLRLISRLYDYDQGNILIDSCDIKEIATESLFDKVSMVFQDVILFNASILDNIRIGRSSASDEEIKEAARMANCEEFIFSLPDGYDTMIGENGSKLSGGERQRLSIARAFLKNAPIILLDEISANLDVENEMKIQHSLNQLIKNKTVIVISHRLKSIEQADKIIVMEDGRIESMGTHDELMKSSPLYQRLKQKSILTDNFVY</sequence>
<dbReference type="BioCyc" id="ECAT999415-HMP:GTTI-16-MONOMER"/>
<keyword evidence="3" id="KW-0547">Nucleotide-binding</keyword>
<dbReference type="GO" id="GO:0140359">
    <property type="term" value="F:ABC-type transporter activity"/>
    <property type="evidence" value="ECO:0007669"/>
    <property type="project" value="InterPro"/>
</dbReference>
<feature type="transmembrane region" description="Helical" evidence="7">
    <location>
        <begin position="272"/>
        <end position="292"/>
    </location>
</feature>
<dbReference type="InterPro" id="IPR011527">
    <property type="entry name" value="ABC1_TM_dom"/>
</dbReference>
<feature type="domain" description="ABC transmembrane type-1" evidence="9">
    <location>
        <begin position="22"/>
        <end position="292"/>
    </location>
</feature>
<name>M2Q5W7_9FIRM</name>
<dbReference type="InterPro" id="IPR003439">
    <property type="entry name" value="ABC_transporter-like_ATP-bd"/>
</dbReference>
<evidence type="ECO:0000259" key="9">
    <source>
        <dbReference type="PROSITE" id="PS50929"/>
    </source>
</evidence>
<evidence type="ECO:0000256" key="6">
    <source>
        <dbReference type="ARBA" id="ARBA00023136"/>
    </source>
</evidence>
<feature type="transmembrane region" description="Helical" evidence="7">
    <location>
        <begin position="55"/>
        <end position="73"/>
    </location>
</feature>
<dbReference type="SMART" id="SM00382">
    <property type="entry name" value="AAA"/>
    <property type="match status" value="1"/>
</dbReference>